<keyword evidence="2 11" id="KW-0732">Signal</keyword>
<dbReference type="PRINTS" id="PR00725">
    <property type="entry name" value="DADACBPTASE1"/>
</dbReference>
<keyword evidence="13" id="KW-0121">Carboxypeptidase</keyword>
<name>A0A6L5YMR0_9FIRM</name>
<dbReference type="GO" id="GO:0008360">
    <property type="term" value="P:regulation of cell shape"/>
    <property type="evidence" value="ECO:0007669"/>
    <property type="project" value="UniProtKB-KW"/>
</dbReference>
<keyword evidence="13" id="KW-0645">Protease</keyword>
<keyword evidence="10" id="KW-1133">Transmembrane helix</keyword>
<dbReference type="Proteomes" id="UP000474024">
    <property type="component" value="Unassembled WGS sequence"/>
</dbReference>
<sequence length="466" mass="51813">MKFTKKLKRVTAGLLAALCVLQINPQITKADDAYWPEGVEIVSPSAIVMEVNSGTILYDKNSDEVNYPASITKIMTAYLAVQNCSMDETVTFSADAVFKNEGATSHIARDLDEQMTMEQCLYAVLLKSANECAYAVAEHVGQKLGGDYSTFIDLMNSTAKDLGCTNTHFNNPNGLPDENHWTSAHDMALIASAAYKNETFRKIVGTGTYEIPPTNKHAEPTPLSNDHQMLYPSRTRKYLYEYCTGGKTGFTDDAGNTLVTYAEKDGLTLVCVIMHSTNPQHYLDTTSLLDYCFNNFQAVNIAQNESTISDESLKDKGILNNHQSFVSLDDSSYIVIPKTASFTDATSTMNVEESDDDSVATIQYTYAGHDVGSANIIAAQVDTPDTMFDETEASDSDAGRTIVIKPIYVLGIVLAVIAICALIFFIKRIYDNIYVIRHNRTVKKDRKDRFRETKKKKYNKKDRLFK</sequence>
<dbReference type="InterPro" id="IPR012338">
    <property type="entry name" value="Beta-lactam/transpept-like"/>
</dbReference>
<evidence type="ECO:0000256" key="7">
    <source>
        <dbReference type="PIRSR" id="PIRSR618044-1"/>
    </source>
</evidence>
<dbReference type="InterPro" id="IPR001967">
    <property type="entry name" value="Peptidase_S11_N"/>
</dbReference>
<evidence type="ECO:0000313" key="13">
    <source>
        <dbReference type="EMBL" id="MST73680.1"/>
    </source>
</evidence>
<evidence type="ECO:0000256" key="5">
    <source>
        <dbReference type="ARBA" id="ARBA00022984"/>
    </source>
</evidence>
<evidence type="ECO:0000259" key="12">
    <source>
        <dbReference type="Pfam" id="PF00768"/>
    </source>
</evidence>
<accession>A0A6L5YMR0</accession>
<comment type="similarity">
    <text evidence="1 9">Belongs to the peptidase S11 family.</text>
</comment>
<keyword evidence="5" id="KW-0573">Peptidoglycan synthesis</keyword>
<evidence type="ECO:0000256" key="9">
    <source>
        <dbReference type="RuleBase" id="RU004016"/>
    </source>
</evidence>
<dbReference type="GO" id="GO:0071555">
    <property type="term" value="P:cell wall organization"/>
    <property type="evidence" value="ECO:0007669"/>
    <property type="project" value="UniProtKB-KW"/>
</dbReference>
<evidence type="ECO:0000256" key="6">
    <source>
        <dbReference type="ARBA" id="ARBA00023316"/>
    </source>
</evidence>
<dbReference type="EMBL" id="VUNI01000002">
    <property type="protein sequence ID" value="MST73680.1"/>
    <property type="molecule type" value="Genomic_DNA"/>
</dbReference>
<gene>
    <name evidence="13" type="ORF">FYJ75_01350</name>
</gene>
<keyword evidence="4" id="KW-0133">Cell shape</keyword>
<feature type="domain" description="Peptidase S11 D-alanyl-D-alanine carboxypeptidase A N-terminal" evidence="12">
    <location>
        <begin position="40"/>
        <end position="276"/>
    </location>
</feature>
<comment type="caution">
    <text evidence="13">The sequence shown here is derived from an EMBL/GenBank/DDBJ whole genome shotgun (WGS) entry which is preliminary data.</text>
</comment>
<feature type="signal peptide" evidence="11">
    <location>
        <begin position="1"/>
        <end position="30"/>
    </location>
</feature>
<keyword evidence="3" id="KW-0378">Hydrolase</keyword>
<dbReference type="SUPFAM" id="SSF56601">
    <property type="entry name" value="beta-lactamase/transpeptidase-like"/>
    <property type="match status" value="1"/>
</dbReference>
<evidence type="ECO:0000256" key="4">
    <source>
        <dbReference type="ARBA" id="ARBA00022960"/>
    </source>
</evidence>
<dbReference type="PANTHER" id="PTHR21581">
    <property type="entry name" value="D-ALANYL-D-ALANINE CARBOXYPEPTIDASE"/>
    <property type="match status" value="1"/>
</dbReference>
<feature type="active site" description="Proton acceptor" evidence="7">
    <location>
        <position position="73"/>
    </location>
</feature>
<feature type="chain" id="PRO_5026680841" evidence="11">
    <location>
        <begin position="31"/>
        <end position="466"/>
    </location>
</feature>
<dbReference type="GO" id="GO:0006508">
    <property type="term" value="P:proteolysis"/>
    <property type="evidence" value="ECO:0007669"/>
    <property type="project" value="InterPro"/>
</dbReference>
<evidence type="ECO:0000256" key="1">
    <source>
        <dbReference type="ARBA" id="ARBA00007164"/>
    </source>
</evidence>
<keyword evidence="14" id="KW-1185">Reference proteome</keyword>
<dbReference type="Pfam" id="PF00768">
    <property type="entry name" value="Peptidase_S11"/>
    <property type="match status" value="1"/>
</dbReference>
<evidence type="ECO:0000313" key="14">
    <source>
        <dbReference type="Proteomes" id="UP000474024"/>
    </source>
</evidence>
<evidence type="ECO:0000256" key="3">
    <source>
        <dbReference type="ARBA" id="ARBA00022801"/>
    </source>
</evidence>
<keyword evidence="10" id="KW-0812">Transmembrane</keyword>
<keyword evidence="6" id="KW-0961">Cell wall biogenesis/degradation</keyword>
<evidence type="ECO:0000256" key="11">
    <source>
        <dbReference type="SAM" id="SignalP"/>
    </source>
</evidence>
<protein>
    <submittedName>
        <fullName evidence="13">D-alanyl-D-alanine carboxypeptidase</fullName>
    </submittedName>
</protein>
<dbReference type="PANTHER" id="PTHR21581:SF6">
    <property type="entry name" value="TRAFFICKING PROTEIN PARTICLE COMPLEX SUBUNIT 12"/>
    <property type="match status" value="1"/>
</dbReference>
<dbReference type="InterPro" id="IPR018044">
    <property type="entry name" value="Peptidase_S11"/>
</dbReference>
<dbReference type="RefSeq" id="WP_154428081.1">
    <property type="nucleotide sequence ID" value="NZ_VUNI01000002.1"/>
</dbReference>
<feature type="binding site" evidence="8">
    <location>
        <position position="247"/>
    </location>
    <ligand>
        <name>substrate</name>
    </ligand>
</feature>
<proteinExistence type="inferred from homology"/>
<reference evidence="13 14" key="1">
    <citation type="submission" date="2019-08" db="EMBL/GenBank/DDBJ databases">
        <title>In-depth cultivation of the pig gut microbiome towards novel bacterial diversity and tailored functional studies.</title>
        <authorList>
            <person name="Wylensek D."/>
            <person name="Hitch T.C.A."/>
            <person name="Clavel T."/>
        </authorList>
    </citation>
    <scope>NUCLEOTIDE SEQUENCE [LARGE SCALE GENOMIC DNA]</scope>
    <source>
        <strain evidence="13 14">MUC/MUC-530-WT-4D</strain>
    </source>
</reference>
<evidence type="ECO:0000256" key="2">
    <source>
        <dbReference type="ARBA" id="ARBA00022729"/>
    </source>
</evidence>
<keyword evidence="10" id="KW-0472">Membrane</keyword>
<dbReference type="GO" id="GO:0009252">
    <property type="term" value="P:peptidoglycan biosynthetic process"/>
    <property type="evidence" value="ECO:0007669"/>
    <property type="project" value="UniProtKB-KW"/>
</dbReference>
<organism evidence="13 14">
    <name type="scientific">Roseburia porci</name>
    <dbReference type="NCBI Taxonomy" id="2605790"/>
    <lineage>
        <taxon>Bacteria</taxon>
        <taxon>Bacillati</taxon>
        <taxon>Bacillota</taxon>
        <taxon>Clostridia</taxon>
        <taxon>Lachnospirales</taxon>
        <taxon>Lachnospiraceae</taxon>
        <taxon>Roseburia</taxon>
    </lineage>
</organism>
<dbReference type="Gene3D" id="3.40.710.10">
    <property type="entry name" value="DD-peptidase/beta-lactamase superfamily"/>
    <property type="match status" value="1"/>
</dbReference>
<evidence type="ECO:0000256" key="10">
    <source>
        <dbReference type="SAM" id="Phobius"/>
    </source>
</evidence>
<dbReference type="AlphaFoldDB" id="A0A6L5YMR0"/>
<evidence type="ECO:0000256" key="8">
    <source>
        <dbReference type="PIRSR" id="PIRSR618044-2"/>
    </source>
</evidence>
<dbReference type="GO" id="GO:0009002">
    <property type="term" value="F:serine-type D-Ala-D-Ala carboxypeptidase activity"/>
    <property type="evidence" value="ECO:0007669"/>
    <property type="project" value="InterPro"/>
</dbReference>
<feature type="transmembrane region" description="Helical" evidence="10">
    <location>
        <begin position="407"/>
        <end position="426"/>
    </location>
</feature>
<feature type="active site" description="Acyl-ester intermediate" evidence="7">
    <location>
        <position position="70"/>
    </location>
</feature>
<feature type="active site" evidence="7">
    <location>
        <position position="128"/>
    </location>
</feature>